<evidence type="ECO:0000313" key="6">
    <source>
        <dbReference type="Proteomes" id="UP001257948"/>
    </source>
</evidence>
<evidence type="ECO:0000259" key="4">
    <source>
        <dbReference type="PROSITE" id="PS50853"/>
    </source>
</evidence>
<keyword evidence="6" id="KW-1185">Reference proteome</keyword>
<organism evidence="5 6">
    <name type="scientific">Streptomyces justiciae</name>
    <dbReference type="NCBI Taxonomy" id="2780140"/>
    <lineage>
        <taxon>Bacteria</taxon>
        <taxon>Bacillati</taxon>
        <taxon>Actinomycetota</taxon>
        <taxon>Actinomycetes</taxon>
        <taxon>Kitasatosporales</taxon>
        <taxon>Streptomycetaceae</taxon>
        <taxon>Streptomyces</taxon>
    </lineage>
</organism>
<keyword evidence="2" id="KW-0624">Polysaccharide degradation</keyword>
<accession>A0ABU3LLF7</accession>
<evidence type="ECO:0000256" key="3">
    <source>
        <dbReference type="SAM" id="MobiDB-lite"/>
    </source>
</evidence>
<keyword evidence="1" id="KW-0326">Glycosidase</keyword>
<protein>
    <submittedName>
        <fullName evidence="5">Fibronectin type III domain-containing protein</fullName>
    </submittedName>
</protein>
<dbReference type="RefSeq" id="WP_314198502.1">
    <property type="nucleotide sequence ID" value="NZ_JAVTLL010000003.1"/>
</dbReference>
<gene>
    <name evidence="5" type="ORF">RQC66_04930</name>
</gene>
<comment type="caution">
    <text evidence="5">The sequence shown here is derived from an EMBL/GenBank/DDBJ whole genome shotgun (WGS) entry which is preliminary data.</text>
</comment>
<keyword evidence="1" id="KW-0378">Hydrolase</keyword>
<dbReference type="SUPFAM" id="SSF49265">
    <property type="entry name" value="Fibronectin type III"/>
    <property type="match status" value="1"/>
</dbReference>
<dbReference type="PROSITE" id="PS50853">
    <property type="entry name" value="FN3"/>
    <property type="match status" value="1"/>
</dbReference>
<dbReference type="InterPro" id="IPR003961">
    <property type="entry name" value="FN3_dom"/>
</dbReference>
<dbReference type="InterPro" id="IPR013783">
    <property type="entry name" value="Ig-like_fold"/>
</dbReference>
<dbReference type="CDD" id="cd00063">
    <property type="entry name" value="FN3"/>
    <property type="match status" value="1"/>
</dbReference>
<dbReference type="EMBL" id="JAVTLL010000003">
    <property type="protein sequence ID" value="MDT7840069.1"/>
    <property type="molecule type" value="Genomic_DNA"/>
</dbReference>
<feature type="region of interest" description="Disordered" evidence="3">
    <location>
        <begin position="1"/>
        <end position="33"/>
    </location>
</feature>
<name>A0ABU3LLF7_9ACTN</name>
<dbReference type="Gene3D" id="2.60.40.10">
    <property type="entry name" value="Immunoglobulins"/>
    <property type="match status" value="1"/>
</dbReference>
<proteinExistence type="predicted"/>
<sequence length="116" mass="11948">MKTPPPGDTDKGNEETPDPPPAAPTGLAADATSTSCTLAWDTAEDADEYAVMQDDELVNQGPDNGYTAEGLEPETTYTFSVTALNSDGESDPATVECTTAPVDVITDPPTTDAPLG</sequence>
<dbReference type="Pfam" id="PF00041">
    <property type="entry name" value="fn3"/>
    <property type="match status" value="1"/>
</dbReference>
<evidence type="ECO:0000313" key="5">
    <source>
        <dbReference type="EMBL" id="MDT7840069.1"/>
    </source>
</evidence>
<feature type="domain" description="Fibronectin type-III" evidence="4">
    <location>
        <begin position="20"/>
        <end position="103"/>
    </location>
</feature>
<reference evidence="6" key="1">
    <citation type="submission" date="2023-07" db="EMBL/GenBank/DDBJ databases">
        <title>Draft genome sequence of the endophytic actinobacterium Streptomyces justiciae WPN32, a potential antibiotic producer.</title>
        <authorList>
            <person name="Yasawong M."/>
            <person name="Pana W."/>
            <person name="Ganta P."/>
            <person name="Santapan N."/>
            <person name="Songngamsuk T."/>
            <person name="Phatcharaharikarn M."/>
            <person name="Kerdtoob S."/>
            <person name="Nantapong N."/>
        </authorList>
    </citation>
    <scope>NUCLEOTIDE SEQUENCE [LARGE SCALE GENOMIC DNA]</scope>
    <source>
        <strain evidence="6">WPN32</strain>
    </source>
</reference>
<dbReference type="SMART" id="SM00060">
    <property type="entry name" value="FN3"/>
    <property type="match status" value="1"/>
</dbReference>
<evidence type="ECO:0000256" key="2">
    <source>
        <dbReference type="ARBA" id="ARBA00023326"/>
    </source>
</evidence>
<keyword evidence="2" id="KW-0119">Carbohydrate metabolism</keyword>
<dbReference type="Proteomes" id="UP001257948">
    <property type="component" value="Unassembled WGS sequence"/>
</dbReference>
<evidence type="ECO:0000256" key="1">
    <source>
        <dbReference type="ARBA" id="ARBA00023295"/>
    </source>
</evidence>
<dbReference type="InterPro" id="IPR036116">
    <property type="entry name" value="FN3_sf"/>
</dbReference>